<gene>
    <name evidence="1" type="ORF">IHE45_08G161600</name>
</gene>
<keyword evidence="1" id="KW-0418">Kinase</keyword>
<keyword evidence="2" id="KW-1185">Reference proteome</keyword>
<sequence>MFPCIFKLQELLPGTVAKPLRRMAYKGEDGIQPLILMERIRVDGAAADASFNASTGELRWGSSAGVNWCLMMESEVLGFKTKGVKIIVKAFVFASKGASLGASGGKRARTRKDFVLEMPSEQCAMIWSDQFGDLINSFGRPRRLFIILNPYGGKRCALKIFQNDVKPLLEASGILYTLQETSYQLHARELAHKLDLLKYDGIVCVSGDGVLVEVVNGLLRREDWDTAVKVPLGIIPAGTGNGMAKSLLDSAGDSYSVFNAVFAIIRGHRRSLDVTTVQQGEARFFSVLMLTWGFVADVDIESEKYRWMGSARFDFYSFLRVVNMRKYHGNVQFVPAAGYEIYGEPVDWRESCKDEVPEQTFGVAARVQQCRYTGPKISLEDLEWKSVNGPFILVWLNNVPWSGEDVMPAPEAKFSDGFLDVVIVKDCPKAAFLSLMLKMNDGSHVKSRYVMYLKVKAFRLRPGQRVGYPDKGGIIDSDGEVIARGEGTYECSLQETDLMAYGPPIQMTVDKGLATIFSPK</sequence>
<dbReference type="Proteomes" id="UP000827976">
    <property type="component" value="Chromosome 8"/>
</dbReference>
<comment type="caution">
    <text evidence="1">The sequence shown here is derived from an EMBL/GenBank/DDBJ whole genome shotgun (WGS) entry which is preliminary data.</text>
</comment>
<keyword evidence="1" id="KW-0808">Transferase</keyword>
<protein>
    <submittedName>
        <fullName evidence="1">Sphingosine kinase protein</fullName>
        <ecNumber evidence="1">2.7.1.91</ecNumber>
    </submittedName>
</protein>
<evidence type="ECO:0000313" key="1">
    <source>
        <dbReference type="EMBL" id="KAH7675821.1"/>
    </source>
</evidence>
<reference evidence="2" key="1">
    <citation type="journal article" date="2022" name="Nat. Commun.">
        <title>Chromosome evolution and the genetic basis of agronomically important traits in greater yam.</title>
        <authorList>
            <person name="Bredeson J.V."/>
            <person name="Lyons J.B."/>
            <person name="Oniyinde I.O."/>
            <person name="Okereke N.R."/>
            <person name="Kolade O."/>
            <person name="Nnabue I."/>
            <person name="Nwadili C.O."/>
            <person name="Hribova E."/>
            <person name="Parker M."/>
            <person name="Nwogha J."/>
            <person name="Shu S."/>
            <person name="Carlson J."/>
            <person name="Kariba R."/>
            <person name="Muthemba S."/>
            <person name="Knop K."/>
            <person name="Barton G.J."/>
            <person name="Sherwood A.V."/>
            <person name="Lopez-Montes A."/>
            <person name="Asiedu R."/>
            <person name="Jamnadass R."/>
            <person name="Muchugi A."/>
            <person name="Goodstein D."/>
            <person name="Egesi C.N."/>
            <person name="Featherston J."/>
            <person name="Asfaw A."/>
            <person name="Simpson G.G."/>
            <person name="Dolezel J."/>
            <person name="Hendre P.S."/>
            <person name="Van Deynze A."/>
            <person name="Kumar P.L."/>
            <person name="Obidiegwu J.E."/>
            <person name="Bhattacharjee R."/>
            <person name="Rokhsar D.S."/>
        </authorList>
    </citation>
    <scope>NUCLEOTIDE SEQUENCE [LARGE SCALE GENOMIC DNA]</scope>
    <source>
        <strain evidence="2">cv. TDa95/00328</strain>
    </source>
</reference>
<accession>A0ACB7VP04</accession>
<name>A0ACB7VP04_DIOAL</name>
<organism evidence="1 2">
    <name type="scientific">Dioscorea alata</name>
    <name type="common">Purple yam</name>
    <dbReference type="NCBI Taxonomy" id="55571"/>
    <lineage>
        <taxon>Eukaryota</taxon>
        <taxon>Viridiplantae</taxon>
        <taxon>Streptophyta</taxon>
        <taxon>Embryophyta</taxon>
        <taxon>Tracheophyta</taxon>
        <taxon>Spermatophyta</taxon>
        <taxon>Magnoliopsida</taxon>
        <taxon>Liliopsida</taxon>
        <taxon>Dioscoreales</taxon>
        <taxon>Dioscoreaceae</taxon>
        <taxon>Dioscorea</taxon>
    </lineage>
</organism>
<evidence type="ECO:0000313" key="2">
    <source>
        <dbReference type="Proteomes" id="UP000827976"/>
    </source>
</evidence>
<proteinExistence type="predicted"/>
<dbReference type="EMBL" id="CM037018">
    <property type="protein sequence ID" value="KAH7675821.1"/>
    <property type="molecule type" value="Genomic_DNA"/>
</dbReference>
<dbReference type="EC" id="2.7.1.91" evidence="1"/>